<feature type="domain" description="RNA cytosine-C(5)-methyltransferase NSUN2-like PUA" evidence="2">
    <location>
        <begin position="13"/>
        <end position="87"/>
    </location>
</feature>
<dbReference type="Pfam" id="PF25378">
    <property type="entry name" value="PUA_NSUN2"/>
    <property type="match status" value="1"/>
</dbReference>
<organism evidence="3 4">
    <name type="scientific">Steinernema glaseri</name>
    <dbReference type="NCBI Taxonomy" id="37863"/>
    <lineage>
        <taxon>Eukaryota</taxon>
        <taxon>Metazoa</taxon>
        <taxon>Ecdysozoa</taxon>
        <taxon>Nematoda</taxon>
        <taxon>Chromadorea</taxon>
        <taxon>Rhabditida</taxon>
        <taxon>Tylenchina</taxon>
        <taxon>Panagrolaimomorpha</taxon>
        <taxon>Strongyloidoidea</taxon>
        <taxon>Steinernematidae</taxon>
        <taxon>Steinernema</taxon>
    </lineage>
</organism>
<proteinExistence type="predicted"/>
<feature type="compositionally biased region" description="Basic and acidic residues" evidence="1">
    <location>
        <begin position="138"/>
        <end position="150"/>
    </location>
</feature>
<protein>
    <submittedName>
        <fullName evidence="4">SAND domain-containing protein</fullName>
    </submittedName>
</protein>
<evidence type="ECO:0000259" key="2">
    <source>
        <dbReference type="Pfam" id="PF25378"/>
    </source>
</evidence>
<keyword evidence="3" id="KW-1185">Reference proteome</keyword>
<accession>A0A1I7Y293</accession>
<dbReference type="Proteomes" id="UP000095287">
    <property type="component" value="Unplaced"/>
</dbReference>
<evidence type="ECO:0000313" key="4">
    <source>
        <dbReference type="WBParaSite" id="L893_g11922.t1"/>
    </source>
</evidence>
<sequence>MGLRNILPYLEKRVVEISPDDMNLIVSGENGKPHCSMEKLECGKVLGDLQSGSVVLRATRGGVTKSICAWTGLKSVTPFIGNGGRVHTAWMLGYNTTDLEEEMSSKREQKALKARKKKAKTLEAKSASESQDSQEATEDSKNEEVKQGSEEDKEAPEVDVVTEESQPDTDQRH</sequence>
<name>A0A1I7Y293_9BILA</name>
<evidence type="ECO:0000256" key="1">
    <source>
        <dbReference type="SAM" id="MobiDB-lite"/>
    </source>
</evidence>
<dbReference type="AlphaFoldDB" id="A0A1I7Y293"/>
<reference evidence="4" key="1">
    <citation type="submission" date="2016-11" db="UniProtKB">
        <authorList>
            <consortium name="WormBaseParasite"/>
        </authorList>
    </citation>
    <scope>IDENTIFICATION</scope>
</reference>
<dbReference type="WBParaSite" id="L893_g11922.t1">
    <property type="protein sequence ID" value="L893_g11922.t1"/>
    <property type="gene ID" value="L893_g11922"/>
</dbReference>
<dbReference type="InterPro" id="IPR057286">
    <property type="entry name" value="PUA_NSUN2"/>
</dbReference>
<evidence type="ECO:0000313" key="3">
    <source>
        <dbReference type="Proteomes" id="UP000095287"/>
    </source>
</evidence>
<feature type="region of interest" description="Disordered" evidence="1">
    <location>
        <begin position="101"/>
        <end position="173"/>
    </location>
</feature>